<evidence type="ECO:0000256" key="8">
    <source>
        <dbReference type="ARBA" id="ARBA00023163"/>
    </source>
</evidence>
<keyword evidence="9" id="KW-0539">Nucleus</keyword>
<evidence type="ECO:0000256" key="10">
    <source>
        <dbReference type="SAM" id="MobiDB-lite"/>
    </source>
</evidence>
<reference evidence="12" key="1">
    <citation type="submission" date="2019-08" db="EMBL/GenBank/DDBJ databases">
        <title>The improved chromosome-level genome for the pearl oyster Pinctada fucata martensii using PacBio sequencing and Hi-C.</title>
        <authorList>
            <person name="Zheng Z."/>
        </authorList>
    </citation>
    <scope>NUCLEOTIDE SEQUENCE</scope>
    <source>
        <strain evidence="12">ZZ-2019</strain>
        <tissue evidence="12">Adductor muscle</tissue>
    </source>
</reference>
<feature type="compositionally biased region" description="Basic residues" evidence="10">
    <location>
        <begin position="220"/>
        <end position="244"/>
    </location>
</feature>
<evidence type="ECO:0000256" key="9">
    <source>
        <dbReference type="ARBA" id="ARBA00023242"/>
    </source>
</evidence>
<evidence type="ECO:0000256" key="1">
    <source>
        <dbReference type="ARBA" id="ARBA00004123"/>
    </source>
</evidence>
<keyword evidence="7" id="KW-0238">DNA-binding</keyword>
<feature type="region of interest" description="Disordered" evidence="10">
    <location>
        <begin position="199"/>
        <end position="244"/>
    </location>
</feature>
<evidence type="ECO:0000256" key="6">
    <source>
        <dbReference type="ARBA" id="ARBA00023015"/>
    </source>
</evidence>
<dbReference type="SUPFAM" id="SSF54695">
    <property type="entry name" value="POZ domain"/>
    <property type="match status" value="1"/>
</dbReference>
<dbReference type="PANTHER" id="PTHR46105">
    <property type="entry name" value="AGAP004733-PA"/>
    <property type="match status" value="1"/>
</dbReference>
<evidence type="ECO:0000256" key="5">
    <source>
        <dbReference type="ARBA" id="ARBA00022833"/>
    </source>
</evidence>
<evidence type="ECO:0000256" key="4">
    <source>
        <dbReference type="ARBA" id="ARBA00022771"/>
    </source>
</evidence>
<keyword evidence="5" id="KW-0862">Zinc</keyword>
<protein>
    <recommendedName>
        <fullName evidence="11">BTB domain-containing protein</fullName>
    </recommendedName>
</protein>
<feature type="domain" description="BTB" evidence="11">
    <location>
        <begin position="34"/>
        <end position="114"/>
    </location>
</feature>
<dbReference type="Pfam" id="PF00651">
    <property type="entry name" value="BTB"/>
    <property type="match status" value="1"/>
</dbReference>
<dbReference type="GO" id="GO:0000981">
    <property type="term" value="F:DNA-binding transcription factor activity, RNA polymerase II-specific"/>
    <property type="evidence" value="ECO:0007669"/>
    <property type="project" value="TreeGrafter"/>
</dbReference>
<dbReference type="PROSITE" id="PS50097">
    <property type="entry name" value="BTB"/>
    <property type="match status" value="1"/>
</dbReference>
<dbReference type="GO" id="GO:0008270">
    <property type="term" value="F:zinc ion binding"/>
    <property type="evidence" value="ECO:0007669"/>
    <property type="project" value="UniProtKB-KW"/>
</dbReference>
<dbReference type="InterPro" id="IPR011333">
    <property type="entry name" value="SKP1/BTB/POZ_sf"/>
</dbReference>
<evidence type="ECO:0000256" key="3">
    <source>
        <dbReference type="ARBA" id="ARBA00022737"/>
    </source>
</evidence>
<keyword evidence="13" id="KW-1185">Reference proteome</keyword>
<dbReference type="Proteomes" id="UP001186944">
    <property type="component" value="Unassembled WGS sequence"/>
</dbReference>
<dbReference type="EMBL" id="VSWD01000012">
    <property type="protein sequence ID" value="KAK3086560.1"/>
    <property type="molecule type" value="Genomic_DNA"/>
</dbReference>
<keyword evidence="8" id="KW-0804">Transcription</keyword>
<evidence type="ECO:0000313" key="12">
    <source>
        <dbReference type="EMBL" id="KAK3086560.1"/>
    </source>
</evidence>
<evidence type="ECO:0000256" key="2">
    <source>
        <dbReference type="ARBA" id="ARBA00022723"/>
    </source>
</evidence>
<evidence type="ECO:0000313" key="13">
    <source>
        <dbReference type="Proteomes" id="UP001186944"/>
    </source>
</evidence>
<dbReference type="GO" id="GO:0005634">
    <property type="term" value="C:nucleus"/>
    <property type="evidence" value="ECO:0007669"/>
    <property type="project" value="UniProtKB-SubCell"/>
</dbReference>
<dbReference type="GO" id="GO:0000978">
    <property type="term" value="F:RNA polymerase II cis-regulatory region sequence-specific DNA binding"/>
    <property type="evidence" value="ECO:0007669"/>
    <property type="project" value="TreeGrafter"/>
</dbReference>
<evidence type="ECO:0000259" key="11">
    <source>
        <dbReference type="PROSITE" id="PS50097"/>
    </source>
</evidence>
<dbReference type="Gene3D" id="3.30.710.10">
    <property type="entry name" value="Potassium Channel Kv1.1, Chain A"/>
    <property type="match status" value="1"/>
</dbReference>
<sequence length="244" mass="27468">MASSTSKIFSYTDESEISRVLMHLNAQRVSSRFCDVVLKVCGENIYAHSNVLAAASPYFSSFLGMGQDCPRAFSQKIPQVIEIHIDGSDGTMTYSEAVRRVVNYMYTSKIDFPEEIFTQVLEISKIMQMASIISFCENTSKPDEKFDMHYLAADSQLTFENEGITTPMNSSFEEVSKTNINADVTDTCVGSEGRRHMKIEHEGKEESEISSEQLFEPKGHKSKTNSKPKGQTGRKNRKRRPSLD</sequence>
<organism evidence="12 13">
    <name type="scientific">Pinctada imbricata</name>
    <name type="common">Atlantic pearl-oyster</name>
    <name type="synonym">Pinctada martensii</name>
    <dbReference type="NCBI Taxonomy" id="66713"/>
    <lineage>
        <taxon>Eukaryota</taxon>
        <taxon>Metazoa</taxon>
        <taxon>Spiralia</taxon>
        <taxon>Lophotrochozoa</taxon>
        <taxon>Mollusca</taxon>
        <taxon>Bivalvia</taxon>
        <taxon>Autobranchia</taxon>
        <taxon>Pteriomorphia</taxon>
        <taxon>Pterioida</taxon>
        <taxon>Pterioidea</taxon>
        <taxon>Pteriidae</taxon>
        <taxon>Pinctada</taxon>
    </lineage>
</organism>
<keyword evidence="6" id="KW-0805">Transcription regulation</keyword>
<dbReference type="SMART" id="SM00225">
    <property type="entry name" value="BTB"/>
    <property type="match status" value="1"/>
</dbReference>
<dbReference type="AlphaFoldDB" id="A0AA88XLL8"/>
<gene>
    <name evidence="12" type="ORF">FSP39_020184</name>
</gene>
<comment type="subcellular location">
    <subcellularLocation>
        <location evidence="1">Nucleus</location>
    </subcellularLocation>
</comment>
<comment type="caution">
    <text evidence="12">The sequence shown here is derived from an EMBL/GenBank/DDBJ whole genome shotgun (WGS) entry which is preliminary data.</text>
</comment>
<dbReference type="PANTHER" id="PTHR46105:SF5">
    <property type="entry name" value="ZINC FINGER AND BTB DOMAIN-CONTAINING PROTEIN 44 ISOFORM X1"/>
    <property type="match status" value="1"/>
</dbReference>
<accession>A0AA88XLL8</accession>
<dbReference type="InterPro" id="IPR000210">
    <property type="entry name" value="BTB/POZ_dom"/>
</dbReference>
<name>A0AA88XLL8_PINIB</name>
<evidence type="ECO:0000256" key="7">
    <source>
        <dbReference type="ARBA" id="ARBA00023125"/>
    </source>
</evidence>
<proteinExistence type="predicted"/>
<keyword evidence="4" id="KW-0863">Zinc-finger</keyword>
<keyword evidence="3" id="KW-0677">Repeat</keyword>
<dbReference type="InterPro" id="IPR050457">
    <property type="entry name" value="ZnFinger_BTB_dom_contain"/>
</dbReference>
<keyword evidence="2" id="KW-0479">Metal-binding</keyword>